<feature type="active site" description="Proton acceptor; for dehydratase activity" evidence="5">
    <location>
        <position position="1284"/>
    </location>
</feature>
<dbReference type="PROSITE" id="PS50075">
    <property type="entry name" value="CARRIER"/>
    <property type="match status" value="1"/>
</dbReference>
<keyword evidence="2" id="KW-0597">Phosphoprotein</keyword>
<dbReference type="GO" id="GO:0004315">
    <property type="term" value="F:3-oxoacyl-[acyl-carrier-protein] synthase activity"/>
    <property type="evidence" value="ECO:0007669"/>
    <property type="project" value="InterPro"/>
</dbReference>
<name>A0A139HXB3_9PEZI</name>
<keyword evidence="4" id="KW-0677">Repeat</keyword>
<evidence type="ECO:0000259" key="7">
    <source>
        <dbReference type="PROSITE" id="PS50075"/>
    </source>
</evidence>
<accession>A0A139HXB3</accession>
<evidence type="ECO:0000259" key="9">
    <source>
        <dbReference type="PROSITE" id="PS52019"/>
    </source>
</evidence>
<evidence type="ECO:0000313" key="11">
    <source>
        <dbReference type="Proteomes" id="UP000070133"/>
    </source>
</evidence>
<feature type="region of interest" description="Disordered" evidence="6">
    <location>
        <begin position="1726"/>
        <end position="1758"/>
    </location>
</feature>
<dbReference type="Pfam" id="PF00698">
    <property type="entry name" value="Acyl_transf_1"/>
    <property type="match status" value="1"/>
</dbReference>
<dbReference type="InterPro" id="IPR050091">
    <property type="entry name" value="PKS_NRPS_Biosynth_Enz"/>
</dbReference>
<dbReference type="PROSITE" id="PS00606">
    <property type="entry name" value="KS3_1"/>
    <property type="match status" value="1"/>
</dbReference>
<dbReference type="SUPFAM" id="SSF52151">
    <property type="entry name" value="FabD/lysophospholipase-like"/>
    <property type="match status" value="1"/>
</dbReference>
<feature type="domain" description="PKS/mFAS DH" evidence="9">
    <location>
        <begin position="1248"/>
        <end position="1561"/>
    </location>
</feature>
<dbReference type="Gene3D" id="3.40.366.10">
    <property type="entry name" value="Malonyl-Coenzyme A Acyl Carrier Protein, domain 2"/>
    <property type="match status" value="2"/>
</dbReference>
<dbReference type="EMBL" id="LFZN01000003">
    <property type="protein sequence ID" value="KXT07088.1"/>
    <property type="molecule type" value="Genomic_DNA"/>
</dbReference>
<gene>
    <name evidence="10" type="ORF">AC578_2468</name>
</gene>
<keyword evidence="3" id="KW-0808">Transferase</keyword>
<evidence type="ECO:0000256" key="3">
    <source>
        <dbReference type="ARBA" id="ARBA00022679"/>
    </source>
</evidence>
<evidence type="ECO:0000256" key="1">
    <source>
        <dbReference type="ARBA" id="ARBA00022450"/>
    </source>
</evidence>
<dbReference type="Pfam" id="PF02801">
    <property type="entry name" value="Ketoacyl-synt_C"/>
    <property type="match status" value="1"/>
</dbReference>
<protein>
    <submittedName>
        <fullName evidence="10">Uncharacterized protein</fullName>
    </submittedName>
</protein>
<dbReference type="Gene3D" id="3.30.70.3290">
    <property type="match status" value="1"/>
</dbReference>
<evidence type="ECO:0000259" key="8">
    <source>
        <dbReference type="PROSITE" id="PS52004"/>
    </source>
</evidence>
<dbReference type="InterPro" id="IPR020841">
    <property type="entry name" value="PKS_Beta-ketoAc_synthase_dom"/>
</dbReference>
<dbReference type="PANTHER" id="PTHR43775:SF37">
    <property type="entry name" value="SI:DKEY-61P9.11"/>
    <property type="match status" value="1"/>
</dbReference>
<dbReference type="InterPro" id="IPR001227">
    <property type="entry name" value="Ac_transferase_dom_sf"/>
</dbReference>
<dbReference type="Pfam" id="PF00550">
    <property type="entry name" value="PP-binding"/>
    <property type="match status" value="1"/>
</dbReference>
<dbReference type="Gene3D" id="3.40.47.10">
    <property type="match status" value="1"/>
</dbReference>
<dbReference type="STRING" id="321146.A0A139HXB3"/>
<feature type="region of interest" description="C-terminal hotdog fold" evidence="5">
    <location>
        <begin position="1412"/>
        <end position="1561"/>
    </location>
</feature>
<sequence length="2069" mass="224493">MAAHVLIFGDNQTDKVLGIRKLYKFSRTRPQLRKFLQSATDTVQLHLSALAASHEGLDFGRFNNLLELAEHVQAAVHPEAVANAVLITASQIGEVLCLAETDTSILSGCGNVYPLGFCIGLLAASVVAGARDTSELVRLGVEVVGVSCRLALELRRRARLIEDSPRGWSAVIVGPRDDIEARLETFNRALPSLKRAYRGVVVTNWTTIFGPPSTLATLMSSTSFEDFPKTLHAGTTAVHAPHLPSIDIDGIVGGSLLFEGTPVYRVTVSCSTCRPFQATTVKELLENAVVDIATSSMWPEGVVKELRAILEAQEIVVTEIGPSCYTPMVRSLLQLQGRNVTTRSNPTAPLDAPTVTSRGDSGLIAIVGMSGRFPGCNDKLEEFWDLLVKGRSTHEEIPTSRFTLEDVFDPTQTLKNAVLNRFGCFLKNPGLFDHGLFEVSPREAMQMDPLHRMLLMTTFEALEQAGYGGTKTNSTRQDRISTFFSQTTDDWRTINDQQGIDTHYAPCSNRAFASGRVAHYFGWRGGAYSVDTACSSSATSIHLACNLLRNRECDTAVVGGGSLCVLPEPFSGLGKGGFLSLSTENGSCKTFQDSADGYCRGEAVGVVVLKRLEDAASEKDEVLAVIRGSARNSNAGGTSITFPSEAAQVALFQEILRKCDVEPDDVGFIEMHGTGTQAGDKVEMSSVRQVFGQHRTADNPLYVGAVKANVGHSEAAAGVVSLIKTVLMLRHDGAVPAQPGFPFALNRNFGNLAACNIKIAGADGHSSSFQAWSRGDGRRKVCYIGPHDHHPCGQQEAAATVLDRQPSVDVGDVAYTTTARRLHQVHRDAFVASSVAELCDLLAQPSPVTVTSTCKSTDPSSLVFVFTGEGSLYAGMGATLYQTCPYFRRILDSFQAASDAQGQQANFIAVITGATVATQASTPIRHMAIVALEIALAHFWQSLGLSPSLLIGHSLGEYAALCIAGVLSVSDALYLVFERAVLIEKHCQADSHAMLAIAEPASHVSQRLNNTHLSSCEISCVNGPLSTVVSGTRADLAHLKSILHDEDIKTTELSVRYAFHSAQMDPVLDPFQDIAAGIVFAKPQIPVASTLLAEIVTEKGVFGSLYLKNQMRRPVNMLPTVQACQAAGLIKDGSNLIEVGPTPICASLIARSLQNVSVNFWGSLQPAQDDWKSVNTILARAYVAGLPVDWQELYRYDLQSVQLIDLPKYAFDLKNYWHSYQKQGATPILNAPDISPSARRCAWEKLPLLYTGLQYLETIDIDNAAATFFSDIAEPNLSRAIHGHLVDGIPICPASVFIDMAITAATWILHRIGTMVKASDLEIVHMNMIHPLMAHPSSERSQSVRIHAELQKPRHEVAIEFSTEDQGGILEHCACTIRVHSSYETWNGEWIAVQKLVKDQVKALKRDAEAGAAYHMNTAVMYKLFDSLVHYSSDYMATKETFVALDFSEAASTVNLRKTFGPGNFTLNPFAVDALLHLAGFLLNANFSKPAGDIHIANHIGSLHVLEDLNAITSQTCTSFATIRKQTTGTQTWCDLYVYDDQKLIALCSVRFQKLSLDMFRSVVTKACGHILPAVELPTSKNRSVDAVGSGYNNDDTEGFDLPDEKTSDLLLSTIARHTGIDTSEIKPSCGLTDLGIDSLMSLAMIRDCEKALSLRLPAGFFTEMETVADALAALQSLRKHATTAKTSSSPRGMTMDRPSPPIVTDANHNCLSGRIFRTDEYVSTSSDWTDSSLGRADTPQGTSPETSAEGLKPVDSGSTTTAFAYETAATEAKVRPLVHTTSVDTKRYVDHAISRTVLIQGGPDNNERPLYLITDGSGTVSGYIHLPALPGGRRMYALESPFVERPKDYTLSIQEMAQVFLRAIRQEQPHGPYLIGGWSAGAIYAYEICYQLAQQGEIITSLILIDMAITRPVLDACEIDMPLIEHTGVLTGVNHASNRSAETQKLHIAATVRAVAQYDPVPFPKGKEPLHTHLIWATKSLNPNANDSVSNPSSASPHSAYAAWLKTLLHAPRTHFGTHGWERLLGDNIQVSTVEGHHFSIVRLPHVKQLGSRILDAVALDAELERIE</sequence>
<dbReference type="InterPro" id="IPR009081">
    <property type="entry name" value="PP-bd_ACP"/>
</dbReference>
<dbReference type="GO" id="GO:0006633">
    <property type="term" value="P:fatty acid biosynthetic process"/>
    <property type="evidence" value="ECO:0007669"/>
    <property type="project" value="InterPro"/>
</dbReference>
<dbReference type="Gene3D" id="1.10.1200.10">
    <property type="entry name" value="ACP-like"/>
    <property type="match status" value="1"/>
</dbReference>
<dbReference type="Pfam" id="PF16073">
    <property type="entry name" value="SAT"/>
    <property type="match status" value="1"/>
</dbReference>
<dbReference type="InterPro" id="IPR030918">
    <property type="entry name" value="PT_fungal_PKS"/>
</dbReference>
<organism evidence="10 11">
    <name type="scientific">Pseudocercospora eumusae</name>
    <dbReference type="NCBI Taxonomy" id="321146"/>
    <lineage>
        <taxon>Eukaryota</taxon>
        <taxon>Fungi</taxon>
        <taxon>Dikarya</taxon>
        <taxon>Ascomycota</taxon>
        <taxon>Pezizomycotina</taxon>
        <taxon>Dothideomycetes</taxon>
        <taxon>Dothideomycetidae</taxon>
        <taxon>Mycosphaerellales</taxon>
        <taxon>Mycosphaerellaceae</taxon>
        <taxon>Pseudocercospora</taxon>
    </lineage>
</organism>
<feature type="region of interest" description="N-terminal hotdog fold" evidence="5">
    <location>
        <begin position="1248"/>
        <end position="1384"/>
    </location>
</feature>
<comment type="caution">
    <text evidence="10">The sequence shown here is derived from an EMBL/GenBank/DDBJ whole genome shotgun (WGS) entry which is preliminary data.</text>
</comment>
<dbReference type="InterPro" id="IPR016039">
    <property type="entry name" value="Thiolase-like"/>
</dbReference>
<dbReference type="SMART" id="SM00827">
    <property type="entry name" value="PKS_AT"/>
    <property type="match status" value="1"/>
</dbReference>
<dbReference type="InterPro" id="IPR014043">
    <property type="entry name" value="Acyl_transferase_dom"/>
</dbReference>
<feature type="domain" description="Ketosynthase family 3 (KS3)" evidence="8">
    <location>
        <begin position="361"/>
        <end position="762"/>
    </location>
</feature>
<dbReference type="InterPro" id="IPR042104">
    <property type="entry name" value="PKS_dehydratase_sf"/>
</dbReference>
<dbReference type="NCBIfam" id="TIGR04532">
    <property type="entry name" value="PT_fungal_PKS"/>
    <property type="match status" value="1"/>
</dbReference>
<dbReference type="OrthoDB" id="329835at2759"/>
<dbReference type="InterPro" id="IPR014030">
    <property type="entry name" value="Ketoacyl_synth_N"/>
</dbReference>
<dbReference type="Gene3D" id="3.10.129.110">
    <property type="entry name" value="Polyketide synthase dehydratase"/>
    <property type="match status" value="1"/>
</dbReference>
<dbReference type="SMART" id="SM00825">
    <property type="entry name" value="PKS_KS"/>
    <property type="match status" value="1"/>
</dbReference>
<dbReference type="InterPro" id="IPR029058">
    <property type="entry name" value="AB_hydrolase_fold"/>
</dbReference>
<dbReference type="InterPro" id="IPR016035">
    <property type="entry name" value="Acyl_Trfase/lysoPLipase"/>
</dbReference>
<dbReference type="InterPro" id="IPR036736">
    <property type="entry name" value="ACP-like_sf"/>
</dbReference>
<feature type="domain" description="Carrier" evidence="7">
    <location>
        <begin position="1605"/>
        <end position="1679"/>
    </location>
</feature>
<evidence type="ECO:0000256" key="5">
    <source>
        <dbReference type="PROSITE-ProRule" id="PRU01363"/>
    </source>
</evidence>
<dbReference type="InterPro" id="IPR049900">
    <property type="entry name" value="PKS_mFAS_DH"/>
</dbReference>
<evidence type="ECO:0000256" key="2">
    <source>
        <dbReference type="ARBA" id="ARBA00022553"/>
    </source>
</evidence>
<dbReference type="InterPro" id="IPR032088">
    <property type="entry name" value="SAT"/>
</dbReference>
<dbReference type="SUPFAM" id="SSF47336">
    <property type="entry name" value="ACP-like"/>
    <property type="match status" value="1"/>
</dbReference>
<keyword evidence="11" id="KW-1185">Reference proteome</keyword>
<dbReference type="InterPro" id="IPR014031">
    <property type="entry name" value="Ketoacyl_synth_C"/>
</dbReference>
<dbReference type="GO" id="GO:0044550">
    <property type="term" value="P:secondary metabolite biosynthetic process"/>
    <property type="evidence" value="ECO:0007669"/>
    <property type="project" value="TreeGrafter"/>
</dbReference>
<dbReference type="SUPFAM" id="SSF53901">
    <property type="entry name" value="Thiolase-like"/>
    <property type="match status" value="1"/>
</dbReference>
<dbReference type="InterPro" id="IPR001031">
    <property type="entry name" value="Thioesterase"/>
</dbReference>
<dbReference type="GO" id="GO:0031177">
    <property type="term" value="F:phosphopantetheine binding"/>
    <property type="evidence" value="ECO:0007669"/>
    <property type="project" value="InterPro"/>
</dbReference>
<dbReference type="Pfam" id="PF22621">
    <property type="entry name" value="CurL-like_PKS_C"/>
    <property type="match status" value="1"/>
</dbReference>
<reference evidence="10 11" key="1">
    <citation type="submission" date="2015-07" db="EMBL/GenBank/DDBJ databases">
        <title>Comparative genomics of the Sigatoka disease complex on banana suggests a link between parallel evolutionary changes in Pseudocercospora fijiensis and Pseudocercospora eumusae and increased virulence on the banana host.</title>
        <authorList>
            <person name="Chang T.-C."/>
            <person name="Salvucci A."/>
            <person name="Crous P.W."/>
            <person name="Stergiopoulos I."/>
        </authorList>
    </citation>
    <scope>NUCLEOTIDE SEQUENCE [LARGE SCALE GENOMIC DNA]</scope>
    <source>
        <strain evidence="10 11">CBS 114824</strain>
    </source>
</reference>
<evidence type="ECO:0000256" key="6">
    <source>
        <dbReference type="SAM" id="MobiDB-lite"/>
    </source>
</evidence>
<feature type="region of interest" description="Disordered" evidence="6">
    <location>
        <begin position="1682"/>
        <end position="1701"/>
    </location>
</feature>
<dbReference type="Proteomes" id="UP000070133">
    <property type="component" value="Unassembled WGS sequence"/>
</dbReference>
<dbReference type="GO" id="GO:0004312">
    <property type="term" value="F:fatty acid synthase activity"/>
    <property type="evidence" value="ECO:0007669"/>
    <property type="project" value="TreeGrafter"/>
</dbReference>
<dbReference type="SUPFAM" id="SSF53474">
    <property type="entry name" value="alpha/beta-Hydrolases"/>
    <property type="match status" value="1"/>
</dbReference>
<dbReference type="PROSITE" id="PS52004">
    <property type="entry name" value="KS3_2"/>
    <property type="match status" value="1"/>
</dbReference>
<dbReference type="Pfam" id="PF00975">
    <property type="entry name" value="Thioesterase"/>
    <property type="match status" value="1"/>
</dbReference>
<evidence type="ECO:0000313" key="10">
    <source>
        <dbReference type="EMBL" id="KXT07088.1"/>
    </source>
</evidence>
<dbReference type="InterPro" id="IPR016036">
    <property type="entry name" value="Malonyl_transacylase_ACP-bd"/>
</dbReference>
<dbReference type="PANTHER" id="PTHR43775">
    <property type="entry name" value="FATTY ACID SYNTHASE"/>
    <property type="match status" value="1"/>
</dbReference>
<dbReference type="SMART" id="SM00823">
    <property type="entry name" value="PKS_PP"/>
    <property type="match status" value="1"/>
</dbReference>
<keyword evidence="1" id="KW-0596">Phosphopantetheine</keyword>
<dbReference type="InterPro" id="IPR018201">
    <property type="entry name" value="Ketoacyl_synth_AS"/>
</dbReference>
<dbReference type="Pfam" id="PF00109">
    <property type="entry name" value="ketoacyl-synt"/>
    <property type="match status" value="1"/>
</dbReference>
<evidence type="ECO:0000256" key="4">
    <source>
        <dbReference type="ARBA" id="ARBA00022737"/>
    </source>
</evidence>
<feature type="active site" description="Proton donor; for dehydratase activity" evidence="5">
    <location>
        <position position="1473"/>
    </location>
</feature>
<dbReference type="Gene3D" id="3.40.50.1820">
    <property type="entry name" value="alpha/beta hydrolase"/>
    <property type="match status" value="1"/>
</dbReference>
<proteinExistence type="predicted"/>
<dbReference type="CDD" id="cd00833">
    <property type="entry name" value="PKS"/>
    <property type="match status" value="1"/>
</dbReference>
<dbReference type="PROSITE" id="PS52019">
    <property type="entry name" value="PKS_MFAS_DH"/>
    <property type="match status" value="1"/>
</dbReference>
<dbReference type="SUPFAM" id="SSF55048">
    <property type="entry name" value="Probable ACP-binding domain of malonyl-CoA ACP transacylase"/>
    <property type="match status" value="1"/>
</dbReference>
<dbReference type="InterPro" id="IPR020806">
    <property type="entry name" value="PKS_PP-bd"/>
</dbReference>